<feature type="transmembrane region" description="Helical" evidence="2">
    <location>
        <begin position="186"/>
        <end position="203"/>
    </location>
</feature>
<feature type="transmembrane region" description="Helical" evidence="2">
    <location>
        <begin position="383"/>
        <end position="405"/>
    </location>
</feature>
<evidence type="ECO:0000313" key="5">
    <source>
        <dbReference type="RefSeq" id="XP_031560840.1"/>
    </source>
</evidence>
<dbReference type="OrthoDB" id="2016540at2759"/>
<dbReference type="GeneID" id="116296874"/>
<gene>
    <name evidence="5" type="primary">LOC116296874</name>
</gene>
<dbReference type="SUPFAM" id="SSF68906">
    <property type="entry name" value="SAP domain"/>
    <property type="match status" value="1"/>
</dbReference>
<keyword evidence="4" id="KW-1185">Reference proteome</keyword>
<dbReference type="InterPro" id="IPR003034">
    <property type="entry name" value="SAP_dom"/>
</dbReference>
<accession>A0A6P8I815</accession>
<dbReference type="Proteomes" id="UP000515163">
    <property type="component" value="Unplaced"/>
</dbReference>
<dbReference type="Gene3D" id="1.10.720.30">
    <property type="entry name" value="SAP domain"/>
    <property type="match status" value="1"/>
</dbReference>
<evidence type="ECO:0000256" key="2">
    <source>
        <dbReference type="SAM" id="Phobius"/>
    </source>
</evidence>
<evidence type="ECO:0000313" key="4">
    <source>
        <dbReference type="Proteomes" id="UP000515163"/>
    </source>
</evidence>
<sequence length="520" mass="58924">MADRVRRSARKRERSLLGIPEASREPSTDNEDQYSNLKVVELKKLLKARGSTTSGLKVELIARLKQLDVDEKAATPLEEMPVNSSNKSGFLNHSTDKTRERMKSTKGTENNINLVQNSVDSSGINDVNKKELDYEEEMRKQRKIDQRERHKIVLWRKPLTTLTYFFLEVLILLRDYKERVLKHRKTCSLISFITISVLIVYYVDGAHHQYLDRIEAFGVLCAYWIGLGVLSSVGLGTGLHTFLLYLGPHIASVTLAAWECDSLDFPEPPYPIDIICPENNSSPSNPVTMWSIMSKVRLEAFMWGAGTAIGELPPYFMARAARLTGVEPDDEELNEVEELERMTSAAGQDIWTRTKKFIHDLVERVGFFGILVCASVPNPLFDLAGITCGHCLVPFWTFFGATLIGKAVIKMHIQKTFVILSFSKHYVENVLEYIGGIPTIGPYIQKPFKIALEKQKEKLHRRTGAQAKVTEPNILAWIFEKLVIAMIVYFLLSIINSTAQAYAKRLDEKKRQAMKPAKGE</sequence>
<name>A0A6P8I815_ACTTE</name>
<evidence type="ECO:0000259" key="3">
    <source>
        <dbReference type="PROSITE" id="PS50800"/>
    </source>
</evidence>
<reference evidence="5" key="1">
    <citation type="submission" date="2025-08" db="UniProtKB">
        <authorList>
            <consortium name="RefSeq"/>
        </authorList>
    </citation>
    <scope>IDENTIFICATION</scope>
    <source>
        <tissue evidence="5">Tentacle</tissue>
    </source>
</reference>
<dbReference type="FunCoup" id="A0A6P8I815">
    <property type="interactions" value="1713"/>
</dbReference>
<dbReference type="SMART" id="SM00513">
    <property type="entry name" value="SAP"/>
    <property type="match status" value="1"/>
</dbReference>
<dbReference type="AlphaFoldDB" id="A0A6P8I815"/>
<evidence type="ECO:0000256" key="1">
    <source>
        <dbReference type="SAM" id="MobiDB-lite"/>
    </source>
</evidence>
<protein>
    <submittedName>
        <fullName evidence="5">Vacuole membrane protein 1-like isoform X1</fullName>
    </submittedName>
</protein>
<keyword evidence="2" id="KW-0812">Transmembrane</keyword>
<feature type="region of interest" description="Disordered" evidence="1">
    <location>
        <begin position="1"/>
        <end position="32"/>
    </location>
</feature>
<dbReference type="InParanoid" id="A0A6P8I815"/>
<feature type="transmembrane region" description="Helical" evidence="2">
    <location>
        <begin position="223"/>
        <end position="246"/>
    </location>
</feature>
<keyword evidence="2" id="KW-0472">Membrane</keyword>
<dbReference type="Pfam" id="PF02037">
    <property type="entry name" value="SAP"/>
    <property type="match status" value="1"/>
</dbReference>
<organism evidence="4 5">
    <name type="scientific">Actinia tenebrosa</name>
    <name type="common">Australian red waratah sea anemone</name>
    <dbReference type="NCBI Taxonomy" id="6105"/>
    <lineage>
        <taxon>Eukaryota</taxon>
        <taxon>Metazoa</taxon>
        <taxon>Cnidaria</taxon>
        <taxon>Anthozoa</taxon>
        <taxon>Hexacorallia</taxon>
        <taxon>Actiniaria</taxon>
        <taxon>Actiniidae</taxon>
        <taxon>Actinia</taxon>
    </lineage>
</organism>
<feature type="transmembrane region" description="Helical" evidence="2">
    <location>
        <begin position="482"/>
        <end position="503"/>
    </location>
</feature>
<feature type="domain" description="SAP" evidence="3">
    <location>
        <begin position="34"/>
        <end position="68"/>
    </location>
</feature>
<keyword evidence="2" id="KW-1133">Transmembrane helix</keyword>
<dbReference type="PROSITE" id="PS50800">
    <property type="entry name" value="SAP"/>
    <property type="match status" value="1"/>
</dbReference>
<dbReference type="RefSeq" id="XP_031560840.1">
    <property type="nucleotide sequence ID" value="XM_031704980.1"/>
</dbReference>
<proteinExistence type="predicted"/>
<dbReference type="InterPro" id="IPR036361">
    <property type="entry name" value="SAP_dom_sf"/>
</dbReference>
<dbReference type="KEGG" id="aten:116296874"/>